<reference evidence="2" key="1">
    <citation type="submission" date="2022-10" db="EMBL/GenBank/DDBJ databases">
        <title>Genome assembly of Pristionchus species.</title>
        <authorList>
            <person name="Yoshida K."/>
            <person name="Sommer R.J."/>
        </authorList>
    </citation>
    <scope>NUCLEOTIDE SEQUENCE [LARGE SCALE GENOMIC DNA]</scope>
    <source>
        <strain evidence="2">RS5460</strain>
    </source>
</reference>
<gene>
    <name evidence="1" type="ORF">PMAYCL1PPCAC_25577</name>
</gene>
<protein>
    <submittedName>
        <fullName evidence="1">Uncharacterized protein</fullName>
    </submittedName>
</protein>
<accession>A0AAN5D3F7</accession>
<comment type="caution">
    <text evidence="1">The sequence shown here is derived from an EMBL/GenBank/DDBJ whole genome shotgun (WGS) entry which is preliminary data.</text>
</comment>
<organism evidence="1 2">
    <name type="scientific">Pristionchus mayeri</name>
    <dbReference type="NCBI Taxonomy" id="1317129"/>
    <lineage>
        <taxon>Eukaryota</taxon>
        <taxon>Metazoa</taxon>
        <taxon>Ecdysozoa</taxon>
        <taxon>Nematoda</taxon>
        <taxon>Chromadorea</taxon>
        <taxon>Rhabditida</taxon>
        <taxon>Rhabditina</taxon>
        <taxon>Diplogasteromorpha</taxon>
        <taxon>Diplogasteroidea</taxon>
        <taxon>Neodiplogasteridae</taxon>
        <taxon>Pristionchus</taxon>
    </lineage>
</organism>
<dbReference type="EMBL" id="BTRK01000005">
    <property type="protein sequence ID" value="GMR55382.1"/>
    <property type="molecule type" value="Genomic_DNA"/>
</dbReference>
<dbReference type="Proteomes" id="UP001328107">
    <property type="component" value="Unassembled WGS sequence"/>
</dbReference>
<proteinExistence type="predicted"/>
<name>A0AAN5D3F7_9BILA</name>
<sequence>MKNVHLQLIRELSKLGSRLQSADLSDSCVTQQTMVLKLSNRYSSERRSFFTFENLLDLIR</sequence>
<keyword evidence="2" id="KW-1185">Reference proteome</keyword>
<evidence type="ECO:0000313" key="2">
    <source>
        <dbReference type="Proteomes" id="UP001328107"/>
    </source>
</evidence>
<evidence type="ECO:0000313" key="1">
    <source>
        <dbReference type="EMBL" id="GMR55382.1"/>
    </source>
</evidence>
<dbReference type="AlphaFoldDB" id="A0AAN5D3F7"/>